<gene>
    <name evidence="1" type="ORF">ACFOZ4_12650</name>
</gene>
<name>A0ABV8LL38_9ACTN</name>
<dbReference type="RefSeq" id="WP_253754997.1">
    <property type="nucleotide sequence ID" value="NZ_JAMZDZ010000001.1"/>
</dbReference>
<accession>A0ABV8LL38</accession>
<organism evidence="1 2">
    <name type="scientific">Hamadaea flava</name>
    <dbReference type="NCBI Taxonomy" id="1742688"/>
    <lineage>
        <taxon>Bacteria</taxon>
        <taxon>Bacillati</taxon>
        <taxon>Actinomycetota</taxon>
        <taxon>Actinomycetes</taxon>
        <taxon>Micromonosporales</taxon>
        <taxon>Micromonosporaceae</taxon>
        <taxon>Hamadaea</taxon>
    </lineage>
</organism>
<dbReference type="InterPro" id="IPR027417">
    <property type="entry name" value="P-loop_NTPase"/>
</dbReference>
<dbReference type="SUPFAM" id="SSF52540">
    <property type="entry name" value="P-loop containing nucleoside triphosphate hydrolases"/>
    <property type="match status" value="1"/>
</dbReference>
<dbReference type="Proteomes" id="UP001595816">
    <property type="component" value="Unassembled WGS sequence"/>
</dbReference>
<evidence type="ECO:0000313" key="1">
    <source>
        <dbReference type="EMBL" id="MFC4131455.1"/>
    </source>
</evidence>
<reference evidence="2" key="1">
    <citation type="journal article" date="2019" name="Int. J. Syst. Evol. Microbiol.">
        <title>The Global Catalogue of Microorganisms (GCM) 10K type strain sequencing project: providing services to taxonomists for standard genome sequencing and annotation.</title>
        <authorList>
            <consortium name="The Broad Institute Genomics Platform"/>
            <consortium name="The Broad Institute Genome Sequencing Center for Infectious Disease"/>
            <person name="Wu L."/>
            <person name="Ma J."/>
        </authorList>
    </citation>
    <scope>NUCLEOTIDE SEQUENCE [LARGE SCALE GENOMIC DNA]</scope>
    <source>
        <strain evidence="2">CGMCC 4.7289</strain>
    </source>
</reference>
<proteinExistence type="predicted"/>
<protein>
    <submittedName>
        <fullName evidence="1">Uncharacterized protein</fullName>
    </submittedName>
</protein>
<dbReference type="EMBL" id="JBHSAY010000006">
    <property type="protein sequence ID" value="MFC4131455.1"/>
    <property type="molecule type" value="Genomic_DNA"/>
</dbReference>
<comment type="caution">
    <text evidence="1">The sequence shown here is derived from an EMBL/GenBank/DDBJ whole genome shotgun (WGS) entry which is preliminary data.</text>
</comment>
<sequence length="199" mass="20887">MKWFTDPDEVAEERAAAAALRRLPVGGRVVAVCSGAGGVGATSIAAGIGATLAALWPGRIAYAGLLSAPPIAGVHVAADTMWTDQVTLDAVVELRDRHSVLLLDLGVHASRTTRILLSTADRIIVVTDEDGLGEERALARVNTAAPATKRTVAGRPGQSTHDRFVIPPDKAFAQLDAELLERAKPATCRALLRLAAWCV</sequence>
<evidence type="ECO:0000313" key="2">
    <source>
        <dbReference type="Proteomes" id="UP001595816"/>
    </source>
</evidence>
<dbReference type="Gene3D" id="3.40.50.300">
    <property type="entry name" value="P-loop containing nucleotide triphosphate hydrolases"/>
    <property type="match status" value="1"/>
</dbReference>
<keyword evidence="2" id="KW-1185">Reference proteome</keyword>